<dbReference type="EMBL" id="CAJVPJ010007613">
    <property type="protein sequence ID" value="CAG8676604.1"/>
    <property type="molecule type" value="Genomic_DNA"/>
</dbReference>
<evidence type="ECO:0000313" key="2">
    <source>
        <dbReference type="Proteomes" id="UP000789572"/>
    </source>
</evidence>
<feature type="non-terminal residue" evidence="1">
    <location>
        <position position="1"/>
    </location>
</feature>
<organism evidence="1 2">
    <name type="scientific">Paraglomus occultum</name>
    <dbReference type="NCBI Taxonomy" id="144539"/>
    <lineage>
        <taxon>Eukaryota</taxon>
        <taxon>Fungi</taxon>
        <taxon>Fungi incertae sedis</taxon>
        <taxon>Mucoromycota</taxon>
        <taxon>Glomeromycotina</taxon>
        <taxon>Glomeromycetes</taxon>
        <taxon>Paraglomerales</taxon>
        <taxon>Paraglomeraceae</taxon>
        <taxon>Paraglomus</taxon>
    </lineage>
</organism>
<sequence>DGLLFGLTASSSDMSAFNCAGIGRIVPVDRSLSGNGTLNQINNTPNPRLQSVDTVTANNKVLSTVRSSGAINSRVPVAPVLSRSVNWSRISHSPKSDINTLGIPVLWVGL</sequence>
<dbReference type="AlphaFoldDB" id="A0A9N9EIK2"/>
<gene>
    <name evidence="1" type="ORF">POCULU_LOCUS11265</name>
</gene>
<feature type="non-terminal residue" evidence="1">
    <location>
        <position position="110"/>
    </location>
</feature>
<dbReference type="Proteomes" id="UP000789572">
    <property type="component" value="Unassembled WGS sequence"/>
</dbReference>
<reference evidence="1" key="1">
    <citation type="submission" date="2021-06" db="EMBL/GenBank/DDBJ databases">
        <authorList>
            <person name="Kallberg Y."/>
            <person name="Tangrot J."/>
            <person name="Rosling A."/>
        </authorList>
    </citation>
    <scope>NUCLEOTIDE SEQUENCE</scope>
    <source>
        <strain evidence="1">IA702</strain>
    </source>
</reference>
<keyword evidence="2" id="KW-1185">Reference proteome</keyword>
<accession>A0A9N9EIK2</accession>
<evidence type="ECO:0000313" key="1">
    <source>
        <dbReference type="EMBL" id="CAG8676604.1"/>
    </source>
</evidence>
<comment type="caution">
    <text evidence="1">The sequence shown here is derived from an EMBL/GenBank/DDBJ whole genome shotgun (WGS) entry which is preliminary data.</text>
</comment>
<proteinExistence type="predicted"/>
<protein>
    <submittedName>
        <fullName evidence="1">8048_t:CDS:1</fullName>
    </submittedName>
</protein>
<name>A0A9N9EIK2_9GLOM</name>